<dbReference type="PROSITE" id="PS00801">
    <property type="entry name" value="TRANSKETOLASE_1"/>
    <property type="match status" value="1"/>
</dbReference>
<keyword evidence="13" id="KW-1185">Reference proteome</keyword>
<dbReference type="InterPro" id="IPR005475">
    <property type="entry name" value="Transketolase-like_Pyr-bd"/>
</dbReference>
<dbReference type="SUPFAM" id="SSF52922">
    <property type="entry name" value="TK C-terminal domain-like"/>
    <property type="match status" value="1"/>
</dbReference>
<comment type="caution">
    <text evidence="12">The sequence shown here is derived from an EMBL/GenBank/DDBJ whole genome shotgun (WGS) entry which is preliminary data.</text>
</comment>
<dbReference type="InterPro" id="IPR055152">
    <property type="entry name" value="Transketolase-like_C_2"/>
</dbReference>
<comment type="similarity">
    <text evidence="1 10">Belongs to the transketolase family.</text>
</comment>
<name>A0ABU1PXM1_9PSEU</name>
<protein>
    <recommendedName>
        <fullName evidence="3 9">Transketolase</fullName>
        <ecNumber evidence="3 9">2.2.1.1</ecNumber>
    </recommendedName>
</protein>
<dbReference type="InterPro" id="IPR009014">
    <property type="entry name" value="Transketo_C/PFOR_II"/>
</dbReference>
<dbReference type="NCBIfam" id="TIGR00232">
    <property type="entry name" value="tktlase_bact"/>
    <property type="match status" value="1"/>
</dbReference>
<dbReference type="Pfam" id="PF22613">
    <property type="entry name" value="Transketolase_C_1"/>
    <property type="match status" value="1"/>
</dbReference>
<dbReference type="InterPro" id="IPR029061">
    <property type="entry name" value="THDP-binding"/>
</dbReference>
<keyword evidence="5 10" id="KW-0479">Metal-binding</keyword>
<keyword evidence="4 10" id="KW-0808">Transferase</keyword>
<dbReference type="InterPro" id="IPR005478">
    <property type="entry name" value="Transketolase_bac-like"/>
</dbReference>
<comment type="cofactor">
    <cofactor evidence="10">
        <name>thiamine diphosphate</name>
        <dbReference type="ChEBI" id="CHEBI:58937"/>
    </cofactor>
    <text evidence="10">Binds 1 thiamine pyrophosphate per subunit.</text>
</comment>
<dbReference type="EC" id="2.2.1.1" evidence="3 9"/>
<keyword evidence="7 10" id="KW-0786">Thiamine pyrophosphate</keyword>
<dbReference type="PANTHER" id="PTHR43522:SF2">
    <property type="entry name" value="TRANSKETOLASE 1-RELATED"/>
    <property type="match status" value="1"/>
</dbReference>
<evidence type="ECO:0000256" key="7">
    <source>
        <dbReference type="ARBA" id="ARBA00023052"/>
    </source>
</evidence>
<dbReference type="InterPro" id="IPR049557">
    <property type="entry name" value="Transketolase_CS"/>
</dbReference>
<proteinExistence type="inferred from homology"/>
<evidence type="ECO:0000256" key="10">
    <source>
        <dbReference type="RuleBase" id="RU004996"/>
    </source>
</evidence>
<dbReference type="SUPFAM" id="SSF52518">
    <property type="entry name" value="Thiamin diphosphate-binding fold (THDP-binding)"/>
    <property type="match status" value="2"/>
</dbReference>
<evidence type="ECO:0000313" key="13">
    <source>
        <dbReference type="Proteomes" id="UP001268819"/>
    </source>
</evidence>
<dbReference type="Pfam" id="PF00456">
    <property type="entry name" value="Transketolase_N"/>
    <property type="match status" value="1"/>
</dbReference>
<dbReference type="InterPro" id="IPR020826">
    <property type="entry name" value="Transketolase_BS"/>
</dbReference>
<evidence type="ECO:0000256" key="8">
    <source>
        <dbReference type="ARBA" id="ARBA00049473"/>
    </source>
</evidence>
<dbReference type="GO" id="GO:0004802">
    <property type="term" value="F:transketolase activity"/>
    <property type="evidence" value="ECO:0007669"/>
    <property type="project" value="UniProtKB-EC"/>
</dbReference>
<dbReference type="Gene3D" id="3.40.50.970">
    <property type="match status" value="2"/>
</dbReference>
<evidence type="ECO:0000256" key="4">
    <source>
        <dbReference type="ARBA" id="ARBA00022679"/>
    </source>
</evidence>
<evidence type="ECO:0000256" key="5">
    <source>
        <dbReference type="ARBA" id="ARBA00022723"/>
    </source>
</evidence>
<accession>A0ABU1PXM1</accession>
<feature type="domain" description="Transketolase-like pyrimidine-binding" evidence="11">
    <location>
        <begin position="375"/>
        <end position="555"/>
    </location>
</feature>
<comment type="function">
    <text evidence="10">Catalyzes the transfer of a two-carbon ketol group from a ketose donor to an aldose acceptor, via a covalent intermediate with the cofactor thiamine pyrophosphate.</text>
</comment>
<keyword evidence="6 10" id="KW-0460">Magnesium</keyword>
<dbReference type="EMBL" id="JAVDSG010000001">
    <property type="protein sequence ID" value="MDR6595397.1"/>
    <property type="molecule type" value="Genomic_DNA"/>
</dbReference>
<organism evidence="12 13">
    <name type="scientific">Saccharothrix longispora</name>
    <dbReference type="NCBI Taxonomy" id="33920"/>
    <lineage>
        <taxon>Bacteria</taxon>
        <taxon>Bacillati</taxon>
        <taxon>Actinomycetota</taxon>
        <taxon>Actinomycetes</taxon>
        <taxon>Pseudonocardiales</taxon>
        <taxon>Pseudonocardiaceae</taxon>
        <taxon>Saccharothrix</taxon>
    </lineage>
</organism>
<evidence type="ECO:0000256" key="2">
    <source>
        <dbReference type="ARBA" id="ARBA00011738"/>
    </source>
</evidence>
<evidence type="ECO:0000313" key="12">
    <source>
        <dbReference type="EMBL" id="MDR6595397.1"/>
    </source>
</evidence>
<sequence length="697" mass="75284">MSVTDDIARLTEARLPDDWTDLDRRAVDTARVLAADAVQKVGNGHPGTAMSLAPLAYTLFQRVMRHDPADPDWIGRDRFVLSAGHSSLTLYIQLYLNGYGLELDDLKALRTWGSKTPGHPEHRHTPGVEITTGPLGQGLASAVGMAMGARRERGLFDPDAPVGRSPFDHDIFVIASDGDIEEGVTSEASSLAGTQKLGNLTVIYDDNKISIEDDTTIALSEDTAKRYEAYGWHVQVVEGGENVAGILEALENAKAETERPSFILLRTIIGYPAPNKQNTGAAHGAALGADEVAEVKRILGFDPEQTFEVSDEVIRHTRAVIERGERAKAEWQGSFDAWAEKNPERKALLDRLIGRSLPEGWTDALPSWDPDPKGVATRKASGEVLNSLKDVLPELWGGSADLAESNNTTMKGVDSFGPEGISTKMWNANPYGRTLHFGVREHAMGSILNGIALHGPTRPYGGTFLVFSDYMRPAVRLAALMKSPVVYVWTHDSIGLGEDGPTHQPVEHLAALRAIPGLTVLRPGDANETAAAWRATIENPEGPKGIALTRQNLPVLAGTKEKATEGVARGGYVLAGEGDPELVLIATGSELQIAVEAREVLEAEGVATRVVSMPSVEWFDAQDEAYRESVLPPSVKARVVVEAGIAQPWHRFAGDAGEIVSIEHFGASADYQTLFREFGFTTENVVAAARRSLARTK</sequence>
<dbReference type="Proteomes" id="UP001268819">
    <property type="component" value="Unassembled WGS sequence"/>
</dbReference>
<dbReference type="RefSeq" id="WP_310308457.1">
    <property type="nucleotide sequence ID" value="NZ_BAAAXB010000001.1"/>
</dbReference>
<comment type="subunit">
    <text evidence="2 10">Homodimer.</text>
</comment>
<dbReference type="PANTHER" id="PTHR43522">
    <property type="entry name" value="TRANSKETOLASE"/>
    <property type="match status" value="1"/>
</dbReference>
<evidence type="ECO:0000256" key="3">
    <source>
        <dbReference type="ARBA" id="ARBA00013152"/>
    </source>
</evidence>
<reference evidence="12 13" key="1">
    <citation type="submission" date="2023-07" db="EMBL/GenBank/DDBJ databases">
        <title>Sequencing the genomes of 1000 actinobacteria strains.</title>
        <authorList>
            <person name="Klenk H.-P."/>
        </authorList>
    </citation>
    <scope>NUCLEOTIDE SEQUENCE [LARGE SCALE GENOMIC DNA]</scope>
    <source>
        <strain evidence="12 13">DSM 43749</strain>
    </source>
</reference>
<dbReference type="SMART" id="SM00861">
    <property type="entry name" value="Transket_pyr"/>
    <property type="match status" value="1"/>
</dbReference>
<dbReference type="Pfam" id="PF02779">
    <property type="entry name" value="Transket_pyr"/>
    <property type="match status" value="1"/>
</dbReference>
<dbReference type="PROSITE" id="PS00802">
    <property type="entry name" value="TRANSKETOLASE_2"/>
    <property type="match status" value="1"/>
</dbReference>
<evidence type="ECO:0000256" key="6">
    <source>
        <dbReference type="ARBA" id="ARBA00022842"/>
    </source>
</evidence>
<dbReference type="InterPro" id="IPR033247">
    <property type="entry name" value="Transketolase_fam"/>
</dbReference>
<evidence type="ECO:0000256" key="9">
    <source>
        <dbReference type="NCBIfam" id="TIGR00232"/>
    </source>
</evidence>
<dbReference type="CDD" id="cd07033">
    <property type="entry name" value="TPP_PYR_DXS_TK_like"/>
    <property type="match status" value="1"/>
</dbReference>
<evidence type="ECO:0000256" key="1">
    <source>
        <dbReference type="ARBA" id="ARBA00007131"/>
    </source>
</evidence>
<evidence type="ECO:0000259" key="11">
    <source>
        <dbReference type="SMART" id="SM00861"/>
    </source>
</evidence>
<comment type="cofactor">
    <cofactor evidence="10">
        <name>Mg(2+)</name>
        <dbReference type="ChEBI" id="CHEBI:18420"/>
    </cofactor>
    <cofactor evidence="10">
        <name>Ca(2+)</name>
        <dbReference type="ChEBI" id="CHEBI:29108"/>
    </cofactor>
    <cofactor evidence="10">
        <name>Mn(2+)</name>
        <dbReference type="ChEBI" id="CHEBI:29035"/>
    </cofactor>
    <cofactor evidence="10">
        <name>Co(2+)</name>
        <dbReference type="ChEBI" id="CHEBI:48828"/>
    </cofactor>
    <text evidence="10">Binds 1 Mg(2+) ion per subunit. Can also utilize other divalent metal cations, such as Ca(2+), Mn(2+) and Co(2+).</text>
</comment>
<dbReference type="Gene3D" id="3.40.50.920">
    <property type="match status" value="1"/>
</dbReference>
<keyword evidence="10" id="KW-0106">Calcium</keyword>
<comment type="catalytic activity">
    <reaction evidence="8 10">
        <text>D-sedoheptulose 7-phosphate + D-glyceraldehyde 3-phosphate = aldehydo-D-ribose 5-phosphate + D-xylulose 5-phosphate</text>
        <dbReference type="Rhea" id="RHEA:10508"/>
        <dbReference type="ChEBI" id="CHEBI:57483"/>
        <dbReference type="ChEBI" id="CHEBI:57737"/>
        <dbReference type="ChEBI" id="CHEBI:58273"/>
        <dbReference type="ChEBI" id="CHEBI:59776"/>
        <dbReference type="EC" id="2.2.1.1"/>
    </reaction>
</comment>
<dbReference type="InterPro" id="IPR005474">
    <property type="entry name" value="Transketolase_N"/>
</dbReference>
<gene>
    <name evidence="12" type="ORF">J2S66_003781</name>
</gene>
<dbReference type="CDD" id="cd02012">
    <property type="entry name" value="TPP_TK"/>
    <property type="match status" value="1"/>
</dbReference>